<comment type="caution">
    <text evidence="2">The sequence shown here is derived from an EMBL/GenBank/DDBJ whole genome shotgun (WGS) entry which is preliminary data.</text>
</comment>
<keyword evidence="3" id="KW-1185">Reference proteome</keyword>
<sequence length="262" mass="28595">MAQSFHPATGRSTSSSSSGLASRRTYRSVPSTPVSQVYPPPPYTGSHIPRDFRTSAADYGLLTGVVPTPQIDSEMEPAAGLTRGELAYLQHSHEMPRFTRQSIRKQLDDSGGEVPIYNRHLINKTGYPYTMGTPTDEKTTESSRGDRRPSPAAAVGSSARSAATSVNLSGRWNRPTATTLPTLWPRHFAGMTTTNSVTYGAELPSPPAWPYRGRELWKFELGQGGGKQMSSIDNTLHRHYAKAPFGSVYGRTMSSGQFNDIQ</sequence>
<dbReference type="AlphaFoldDB" id="A0A7J6MIZ4"/>
<gene>
    <name evidence="2" type="ORF">FOL47_001496</name>
</gene>
<name>A0A7J6MIZ4_PERCH</name>
<organism evidence="2 3">
    <name type="scientific">Perkinsus chesapeaki</name>
    <name type="common">Clam parasite</name>
    <name type="synonym">Perkinsus andrewsi</name>
    <dbReference type="NCBI Taxonomy" id="330153"/>
    <lineage>
        <taxon>Eukaryota</taxon>
        <taxon>Sar</taxon>
        <taxon>Alveolata</taxon>
        <taxon>Perkinsozoa</taxon>
        <taxon>Perkinsea</taxon>
        <taxon>Perkinsida</taxon>
        <taxon>Perkinsidae</taxon>
        <taxon>Perkinsus</taxon>
    </lineage>
</organism>
<feature type="region of interest" description="Disordered" evidence="1">
    <location>
        <begin position="125"/>
        <end position="173"/>
    </location>
</feature>
<proteinExistence type="predicted"/>
<feature type="compositionally biased region" description="Low complexity" evidence="1">
    <location>
        <begin position="150"/>
        <end position="166"/>
    </location>
</feature>
<evidence type="ECO:0000313" key="2">
    <source>
        <dbReference type="EMBL" id="KAF4671513.1"/>
    </source>
</evidence>
<evidence type="ECO:0000256" key="1">
    <source>
        <dbReference type="SAM" id="MobiDB-lite"/>
    </source>
</evidence>
<evidence type="ECO:0000313" key="3">
    <source>
        <dbReference type="Proteomes" id="UP000591131"/>
    </source>
</evidence>
<dbReference type="EMBL" id="JAAPAO010000136">
    <property type="protein sequence ID" value="KAF4671513.1"/>
    <property type="molecule type" value="Genomic_DNA"/>
</dbReference>
<accession>A0A7J6MIZ4</accession>
<protein>
    <submittedName>
        <fullName evidence="2">Uncharacterized protein</fullName>
    </submittedName>
</protein>
<reference evidence="2 3" key="1">
    <citation type="submission" date="2020-04" db="EMBL/GenBank/DDBJ databases">
        <title>Perkinsus chesapeaki whole genome sequence.</title>
        <authorList>
            <person name="Bogema D.R."/>
        </authorList>
    </citation>
    <scope>NUCLEOTIDE SEQUENCE [LARGE SCALE GENOMIC DNA]</scope>
    <source>
        <strain evidence="2">ATCC PRA-425</strain>
    </source>
</reference>
<feature type="compositionally biased region" description="Low complexity" evidence="1">
    <location>
        <begin position="8"/>
        <end position="23"/>
    </location>
</feature>
<dbReference type="Proteomes" id="UP000591131">
    <property type="component" value="Unassembled WGS sequence"/>
</dbReference>
<feature type="region of interest" description="Disordered" evidence="1">
    <location>
        <begin position="1"/>
        <end position="51"/>
    </location>
</feature>
<feature type="compositionally biased region" description="Basic and acidic residues" evidence="1">
    <location>
        <begin position="135"/>
        <end position="149"/>
    </location>
</feature>